<evidence type="ECO:0000256" key="7">
    <source>
        <dbReference type="ARBA" id="ARBA00023136"/>
    </source>
</evidence>
<keyword evidence="6 10" id="KW-1133">Transmembrane helix</keyword>
<evidence type="ECO:0000259" key="11">
    <source>
        <dbReference type="Pfam" id="PF00534"/>
    </source>
</evidence>
<name>A0A6A5BFM1_NAEFO</name>
<keyword evidence="7 10" id="KW-0472">Membrane</keyword>
<accession>A0A6A5BFM1</accession>
<evidence type="ECO:0000313" key="14">
    <source>
        <dbReference type="Proteomes" id="UP000444721"/>
    </source>
</evidence>
<comment type="function">
    <text evidence="10">Mannosylates Man(2)GlcNAc(2)-dolichol diphosphate and Man(1)GlcNAc(2)-dolichol diphosphate to form Man(3)GlcNAc(2)-dolichol diphosphate.</text>
</comment>
<evidence type="ECO:0000256" key="10">
    <source>
        <dbReference type="RuleBase" id="RU367136"/>
    </source>
</evidence>
<comment type="subcellular location">
    <subcellularLocation>
        <location evidence="10">Endoplasmic reticulum membrane</location>
        <topology evidence="10">Single-pass membrane protein</topology>
    </subcellularLocation>
</comment>
<dbReference type="CDD" id="cd03805">
    <property type="entry name" value="GT4_ALG2-like"/>
    <property type="match status" value="1"/>
</dbReference>
<dbReference type="VEuPathDB" id="AmoebaDB:NF0058730"/>
<dbReference type="Proteomes" id="UP000444721">
    <property type="component" value="Unassembled WGS sequence"/>
</dbReference>
<comment type="similarity">
    <text evidence="10">Belongs to the glycosyltransferase group 1 family.</text>
</comment>
<dbReference type="EC" id="2.4.1.257" evidence="10"/>
<comment type="catalytic activity">
    <reaction evidence="9 10">
        <text>an alpha-D-Man-(1-&gt;3)-beta-D-Man-(1-&gt;4)-beta-D-GlcNAc-(1-&gt;4)-alpha-D-GlcNAc-diphospho-di-trans,poly-cis-dolichol + GDP-alpha-D-mannose = an alpha-D-Man-(1-&gt;3)-[alpha-D-Man-(1-&gt;6)]-beta-D-Man-(1-&gt;4)-beta-D-GlcNAc-(1-&gt;4)-alpha-D-GlcNAc-diphospho-di-trans,poly-cis-dolichol + GDP + H(+)</text>
        <dbReference type="Rhea" id="RHEA:29519"/>
        <dbReference type="Rhea" id="RHEA-COMP:19513"/>
        <dbReference type="Rhea" id="RHEA-COMP:19515"/>
        <dbReference type="ChEBI" id="CHEBI:15378"/>
        <dbReference type="ChEBI" id="CHEBI:57527"/>
        <dbReference type="ChEBI" id="CHEBI:58189"/>
        <dbReference type="ChEBI" id="CHEBI:132510"/>
        <dbReference type="ChEBI" id="CHEBI:132511"/>
        <dbReference type="EC" id="2.4.1.257"/>
    </reaction>
    <physiologicalReaction direction="left-to-right" evidence="9 10">
        <dbReference type="Rhea" id="RHEA:29520"/>
    </physiologicalReaction>
</comment>
<dbReference type="GeneID" id="68112302"/>
<dbReference type="EC" id="2.4.1.132" evidence="10"/>
<evidence type="ECO:0000256" key="6">
    <source>
        <dbReference type="ARBA" id="ARBA00022989"/>
    </source>
</evidence>
<comment type="catalytic activity">
    <reaction evidence="8 10">
        <text>a beta-D-Man-(1-&gt;4)-beta-D-GlcNAc-(1-&gt;4)-alpha-D-GlcNAc-diphospho-di-trans,poly-cis-dolichol + GDP-alpha-D-mannose = an alpha-D-Man-(1-&gt;3)-beta-D-Man-(1-&gt;4)-beta-D-GlcNAc-(1-&gt;4)-alpha-D-GlcNAc-diphospho-di-trans,poly-cis-dolichol + GDP + H(+)</text>
        <dbReference type="Rhea" id="RHEA:29515"/>
        <dbReference type="Rhea" id="RHEA-COMP:19511"/>
        <dbReference type="Rhea" id="RHEA-COMP:19513"/>
        <dbReference type="ChEBI" id="CHEBI:15378"/>
        <dbReference type="ChEBI" id="CHEBI:57527"/>
        <dbReference type="ChEBI" id="CHEBI:58189"/>
        <dbReference type="ChEBI" id="CHEBI:58472"/>
        <dbReference type="ChEBI" id="CHEBI:132510"/>
        <dbReference type="EC" id="2.4.1.132"/>
    </reaction>
    <physiologicalReaction direction="left-to-right" evidence="8 10">
        <dbReference type="Rhea" id="RHEA:29516"/>
    </physiologicalReaction>
</comment>
<dbReference type="PANTHER" id="PTHR45918">
    <property type="entry name" value="ALPHA-1,3/1,6-MANNOSYLTRANSFERASE ALG2"/>
    <property type="match status" value="1"/>
</dbReference>
<dbReference type="OrthoDB" id="448893at2759"/>
<evidence type="ECO:0000313" key="13">
    <source>
        <dbReference type="EMBL" id="KAF0975757.1"/>
    </source>
</evidence>
<dbReference type="AlphaFoldDB" id="A0A6A5BFM1"/>
<dbReference type="Pfam" id="PF13439">
    <property type="entry name" value="Glyco_transf_4"/>
    <property type="match status" value="1"/>
</dbReference>
<evidence type="ECO:0000256" key="9">
    <source>
        <dbReference type="ARBA" id="ARBA00045104"/>
    </source>
</evidence>
<feature type="transmembrane region" description="Helical" evidence="10">
    <location>
        <begin position="86"/>
        <end position="108"/>
    </location>
</feature>
<dbReference type="VEuPathDB" id="AmoebaDB:FDP41_005084"/>
<dbReference type="Pfam" id="PF00534">
    <property type="entry name" value="Glycos_transf_1"/>
    <property type="match status" value="1"/>
</dbReference>
<keyword evidence="5" id="KW-0256">Endoplasmic reticulum</keyword>
<evidence type="ECO:0000256" key="3">
    <source>
        <dbReference type="ARBA" id="ARBA00022679"/>
    </source>
</evidence>
<dbReference type="PANTHER" id="PTHR45918:SF1">
    <property type="entry name" value="ALPHA-1,3_1,6-MANNOSYLTRANSFERASE ALG2"/>
    <property type="match status" value="1"/>
</dbReference>
<evidence type="ECO:0000256" key="2">
    <source>
        <dbReference type="ARBA" id="ARBA00022676"/>
    </source>
</evidence>
<keyword evidence="4 10" id="KW-0812">Transmembrane</keyword>
<dbReference type="VEuPathDB" id="AmoebaDB:NfTy_051490"/>
<evidence type="ECO:0000256" key="4">
    <source>
        <dbReference type="ARBA" id="ARBA00022692"/>
    </source>
</evidence>
<sequence>MSQQHQTKDSLSSSSNKPLKIAFTHPDLGIGGAERLIVDAAVGLQNLKGHHVTVFTSHHDPKHCFSETCDGTLKVHVYGDFLPRALFGYFHVFFAILRMFYCSFMMYLNHSSENYDIIIVDQVSHHIPLLKLFFPKSKIIFYCHFPDKLLVRWDDSRISLLKKLYRIPFDYFEEVTTGMAHSICVNSDFTKQIFYESFKRLANCTVQVLYPPINVSSYDEEPSDSDLEKCTFFKRIQECDLSVVSINRFEKKKNIALLVKAFAKYVKPQFPEALLILAGGYDPRIAENIQVLEELKQLVKENDLQDQTIYVPSFNNIDRYVMLRYCTVVAYTPQGEHFGIVPVEAMYCERCVVALKSGGPKESIKDGETGLLAEIHPHNEEETVRNFGNCICEFLVMTPKQRENFGQRARQRVIDNFTLQSFATSLNRIIRS</sequence>
<dbReference type="EMBL" id="VFQX01000043">
    <property type="protein sequence ID" value="KAF0975757.1"/>
    <property type="molecule type" value="Genomic_DNA"/>
</dbReference>
<evidence type="ECO:0000256" key="5">
    <source>
        <dbReference type="ARBA" id="ARBA00022824"/>
    </source>
</evidence>
<dbReference type="Gene3D" id="3.40.50.2000">
    <property type="entry name" value="Glycogen Phosphorylase B"/>
    <property type="match status" value="2"/>
</dbReference>
<dbReference type="OMA" id="AMYMKCP"/>
<reference evidence="13 14" key="1">
    <citation type="journal article" date="2019" name="Sci. Rep.">
        <title>Nanopore sequencing improves the draft genome of the human pathogenic amoeba Naegleria fowleri.</title>
        <authorList>
            <person name="Liechti N."/>
            <person name="Schurch N."/>
            <person name="Bruggmann R."/>
            <person name="Wittwer M."/>
        </authorList>
    </citation>
    <scope>NUCLEOTIDE SEQUENCE [LARGE SCALE GENOMIC DNA]</scope>
    <source>
        <strain evidence="13 14">ATCC 30894</strain>
    </source>
</reference>
<dbReference type="InterPro" id="IPR028098">
    <property type="entry name" value="Glyco_trans_4-like_N"/>
</dbReference>
<dbReference type="InterPro" id="IPR027054">
    <property type="entry name" value="ALG2"/>
</dbReference>
<dbReference type="GO" id="GO:0004378">
    <property type="term" value="F:GDP-Man:Man(1)GlcNAc(2)-PP-Dol alpha-1,3-mannosyltransferase activity"/>
    <property type="evidence" value="ECO:0007669"/>
    <property type="project" value="UniProtKB-UniRule"/>
</dbReference>
<proteinExistence type="inferred from homology"/>
<dbReference type="UniPathway" id="UPA00378"/>
<dbReference type="RefSeq" id="XP_044560470.1">
    <property type="nucleotide sequence ID" value="XM_044708570.1"/>
</dbReference>
<feature type="domain" description="Glycosyl transferase family 1" evidence="11">
    <location>
        <begin position="236"/>
        <end position="411"/>
    </location>
</feature>
<comment type="caution">
    <text evidence="13">The sequence shown here is derived from an EMBL/GenBank/DDBJ whole genome shotgun (WGS) entry which is preliminary data.</text>
</comment>
<evidence type="ECO:0000256" key="1">
    <source>
        <dbReference type="ARBA" id="ARBA00004922"/>
    </source>
</evidence>
<dbReference type="GO" id="GO:0005789">
    <property type="term" value="C:endoplasmic reticulum membrane"/>
    <property type="evidence" value="ECO:0007669"/>
    <property type="project" value="UniProtKB-SubCell"/>
</dbReference>
<keyword evidence="3 10" id="KW-0808">Transferase</keyword>
<protein>
    <recommendedName>
        <fullName evidence="10">Alpha-1,3/1,6-mannosyltransferase ALG2</fullName>
        <ecNumber evidence="10">2.4.1.132</ecNumber>
        <ecNumber evidence="10">2.4.1.257</ecNumber>
    </recommendedName>
    <alternativeName>
        <fullName evidence="10">GDP-Man:Man(1)GlcNAc(2)-PP-Dol alpha-1,3-mannosyltransferase</fullName>
    </alternativeName>
</protein>
<dbReference type="GO" id="GO:0102704">
    <property type="term" value="F:GDP-Man:Man(2)GlcNAc(2)-PP-Dol alpha-1,6-mannosyltransferase activity"/>
    <property type="evidence" value="ECO:0007669"/>
    <property type="project" value="UniProtKB-UniRule"/>
</dbReference>
<dbReference type="InterPro" id="IPR001296">
    <property type="entry name" value="Glyco_trans_1"/>
</dbReference>
<evidence type="ECO:0000256" key="8">
    <source>
        <dbReference type="ARBA" id="ARBA00045103"/>
    </source>
</evidence>
<keyword evidence="2 10" id="KW-0328">Glycosyltransferase</keyword>
<feature type="domain" description="Glycosyltransferase subfamily 4-like N-terminal" evidence="12">
    <location>
        <begin position="30"/>
        <end position="216"/>
    </location>
</feature>
<evidence type="ECO:0000259" key="12">
    <source>
        <dbReference type="Pfam" id="PF13439"/>
    </source>
</evidence>
<comment type="pathway">
    <text evidence="1 10">Protein modification; protein glycosylation.</text>
</comment>
<organism evidence="13 14">
    <name type="scientific">Naegleria fowleri</name>
    <name type="common">Brain eating amoeba</name>
    <dbReference type="NCBI Taxonomy" id="5763"/>
    <lineage>
        <taxon>Eukaryota</taxon>
        <taxon>Discoba</taxon>
        <taxon>Heterolobosea</taxon>
        <taxon>Tetramitia</taxon>
        <taxon>Eutetramitia</taxon>
        <taxon>Vahlkampfiidae</taxon>
        <taxon>Naegleria</taxon>
    </lineage>
</organism>
<keyword evidence="14" id="KW-1185">Reference proteome</keyword>
<gene>
    <name evidence="13" type="ORF">FDP41_005084</name>
</gene>
<dbReference type="SUPFAM" id="SSF53756">
    <property type="entry name" value="UDP-Glycosyltransferase/glycogen phosphorylase"/>
    <property type="match status" value="1"/>
</dbReference>